<dbReference type="InterPro" id="IPR013099">
    <property type="entry name" value="K_chnl_dom"/>
</dbReference>
<evidence type="ECO:0000313" key="11">
    <source>
        <dbReference type="Proteomes" id="UP000278627"/>
    </source>
</evidence>
<dbReference type="Gene3D" id="1.10.287.70">
    <property type="match status" value="1"/>
</dbReference>
<gene>
    <name evidence="10" type="ORF">BPAG_LOCUS5214</name>
</gene>
<accession>A0A0N4TAL4</accession>
<evidence type="ECO:0000313" key="10">
    <source>
        <dbReference type="EMBL" id="VDN86400.1"/>
    </source>
</evidence>
<feature type="transmembrane region" description="Helical" evidence="8">
    <location>
        <begin position="52"/>
        <end position="73"/>
    </location>
</feature>
<evidence type="ECO:0000256" key="6">
    <source>
        <dbReference type="ARBA" id="ARBA00023136"/>
    </source>
</evidence>
<dbReference type="Proteomes" id="UP000278627">
    <property type="component" value="Unassembled WGS sequence"/>
</dbReference>
<evidence type="ECO:0000256" key="3">
    <source>
        <dbReference type="ARBA" id="ARBA00022692"/>
    </source>
</evidence>
<feature type="transmembrane region" description="Helical" evidence="8">
    <location>
        <begin position="21"/>
        <end position="40"/>
    </location>
</feature>
<dbReference type="WBParaSite" id="BPAG_0000525101-mRNA-1">
    <property type="protein sequence ID" value="BPAG_0000525101-mRNA-1"/>
    <property type="gene ID" value="BPAG_0000525101"/>
</dbReference>
<protein>
    <submittedName>
        <fullName evidence="12">Ion_trans_2 domain-containing protein</fullName>
    </submittedName>
</protein>
<feature type="domain" description="Potassium channel" evidence="9">
    <location>
        <begin position="18"/>
        <end position="74"/>
    </location>
</feature>
<dbReference type="STRING" id="6280.A0A0N4TAL4"/>
<evidence type="ECO:0000256" key="1">
    <source>
        <dbReference type="ARBA" id="ARBA00004141"/>
    </source>
</evidence>
<evidence type="ECO:0000313" key="12">
    <source>
        <dbReference type="WBParaSite" id="BPAG_0000525101-mRNA-1"/>
    </source>
</evidence>
<dbReference type="GO" id="GO:0022841">
    <property type="term" value="F:potassium ion leak channel activity"/>
    <property type="evidence" value="ECO:0007669"/>
    <property type="project" value="TreeGrafter"/>
</dbReference>
<dbReference type="PANTHER" id="PTHR11003:SF347">
    <property type="entry name" value="POTASSIUM CHANNEL DOMAIN-CONTAINING PROTEIN"/>
    <property type="match status" value="1"/>
</dbReference>
<organism evidence="12">
    <name type="scientific">Brugia pahangi</name>
    <name type="common">Filarial nematode worm</name>
    <dbReference type="NCBI Taxonomy" id="6280"/>
    <lineage>
        <taxon>Eukaryota</taxon>
        <taxon>Metazoa</taxon>
        <taxon>Ecdysozoa</taxon>
        <taxon>Nematoda</taxon>
        <taxon>Chromadorea</taxon>
        <taxon>Rhabditida</taxon>
        <taxon>Spirurina</taxon>
        <taxon>Spiruromorpha</taxon>
        <taxon>Filarioidea</taxon>
        <taxon>Onchocercidae</taxon>
        <taxon>Brugia</taxon>
    </lineage>
</organism>
<dbReference type="GO" id="GO:0015271">
    <property type="term" value="F:outward rectifier potassium channel activity"/>
    <property type="evidence" value="ECO:0007669"/>
    <property type="project" value="TreeGrafter"/>
</dbReference>
<dbReference type="InterPro" id="IPR003280">
    <property type="entry name" value="2pore_dom_K_chnl"/>
</dbReference>
<dbReference type="SUPFAM" id="SSF81324">
    <property type="entry name" value="Voltage-gated potassium channels"/>
    <property type="match status" value="1"/>
</dbReference>
<dbReference type="EMBL" id="UZAD01003413">
    <property type="protein sequence ID" value="VDN86400.1"/>
    <property type="molecule type" value="Genomic_DNA"/>
</dbReference>
<keyword evidence="2" id="KW-0813">Transport</keyword>
<comment type="subcellular location">
    <subcellularLocation>
        <location evidence="1">Membrane</location>
        <topology evidence="1">Multi-pass membrane protein</topology>
    </subcellularLocation>
</comment>
<keyword evidence="11" id="KW-1185">Reference proteome</keyword>
<evidence type="ECO:0000256" key="7">
    <source>
        <dbReference type="ARBA" id="ARBA00023303"/>
    </source>
</evidence>
<keyword evidence="7" id="KW-0407">Ion channel</keyword>
<proteinExistence type="predicted"/>
<feature type="transmembrane region" description="Helical" evidence="8">
    <location>
        <begin position="94"/>
        <end position="112"/>
    </location>
</feature>
<evidence type="ECO:0000256" key="2">
    <source>
        <dbReference type="ARBA" id="ARBA00022448"/>
    </source>
</evidence>
<evidence type="ECO:0000259" key="9">
    <source>
        <dbReference type="Pfam" id="PF07885"/>
    </source>
</evidence>
<reference evidence="10 11" key="2">
    <citation type="submission" date="2018-11" db="EMBL/GenBank/DDBJ databases">
        <authorList>
            <consortium name="Pathogen Informatics"/>
        </authorList>
    </citation>
    <scope>NUCLEOTIDE SEQUENCE [LARGE SCALE GENOMIC DNA]</scope>
</reference>
<evidence type="ECO:0000256" key="5">
    <source>
        <dbReference type="ARBA" id="ARBA00023065"/>
    </source>
</evidence>
<dbReference type="PANTHER" id="PTHR11003">
    <property type="entry name" value="POTASSIUM CHANNEL, SUBFAMILY K"/>
    <property type="match status" value="1"/>
</dbReference>
<keyword evidence="4 8" id="KW-1133">Transmembrane helix</keyword>
<evidence type="ECO:0000256" key="4">
    <source>
        <dbReference type="ARBA" id="ARBA00022989"/>
    </source>
</evidence>
<sequence>MKAALFRFKTLTGLTHLFTPTWTFWNAMFLAVTTYTTIGYGNITAQSKLGRLAVMLYATIGIPLVLMILHKLGRQSFRVLERFWIQFMRNRIKWLYATIGIPLVLMILHKLGRQSFRVLERFWIQFMRLLPFLILKIKM</sequence>
<name>A0A0N4TAL4_BRUPA</name>
<reference evidence="12" key="1">
    <citation type="submission" date="2017-02" db="UniProtKB">
        <authorList>
            <consortium name="WormBaseParasite"/>
        </authorList>
    </citation>
    <scope>IDENTIFICATION</scope>
</reference>
<dbReference type="GO" id="GO:0030322">
    <property type="term" value="P:stabilization of membrane potential"/>
    <property type="evidence" value="ECO:0007669"/>
    <property type="project" value="TreeGrafter"/>
</dbReference>
<keyword evidence="5" id="KW-0406">Ion transport</keyword>
<evidence type="ECO:0000256" key="8">
    <source>
        <dbReference type="SAM" id="Phobius"/>
    </source>
</evidence>
<dbReference type="Pfam" id="PF07885">
    <property type="entry name" value="Ion_trans_2"/>
    <property type="match status" value="1"/>
</dbReference>
<dbReference type="AlphaFoldDB" id="A0A0N4TAL4"/>
<keyword evidence="3 8" id="KW-0812">Transmembrane</keyword>
<keyword evidence="6 8" id="KW-0472">Membrane</keyword>
<dbReference type="GO" id="GO:0005886">
    <property type="term" value="C:plasma membrane"/>
    <property type="evidence" value="ECO:0007669"/>
    <property type="project" value="TreeGrafter"/>
</dbReference>